<evidence type="ECO:0000256" key="4">
    <source>
        <dbReference type="ARBA" id="ARBA00023002"/>
    </source>
</evidence>
<gene>
    <name evidence="5" type="ORF">TraAM80_01350</name>
</gene>
<dbReference type="PANTHER" id="PTHR42917">
    <property type="entry name" value="2,4-DIENOYL-COA REDUCTASE"/>
    <property type="match status" value="1"/>
</dbReference>
<keyword evidence="2" id="KW-0285">Flavoprotein</keyword>
<evidence type="ECO:0000313" key="6">
    <source>
        <dbReference type="Proteomes" id="UP000283634"/>
    </source>
</evidence>
<dbReference type="SUPFAM" id="SSF51971">
    <property type="entry name" value="Nucleotide-binding domain"/>
    <property type="match status" value="1"/>
</dbReference>
<name>A0A3R7KNB6_TRYRA</name>
<dbReference type="Gene3D" id="3.50.50.60">
    <property type="entry name" value="FAD/NAD(P)-binding domain"/>
    <property type="match status" value="1"/>
</dbReference>
<keyword evidence="6" id="KW-1185">Reference proteome</keyword>
<dbReference type="PANTHER" id="PTHR42917:SF2">
    <property type="entry name" value="2,4-DIENOYL-COA REDUCTASE [(2E)-ENOYL-COA-PRODUCING]"/>
    <property type="match status" value="1"/>
</dbReference>
<keyword evidence="3" id="KW-0288">FMN</keyword>
<dbReference type="VEuPathDB" id="TriTrypDB:TRSC58_00531"/>
<dbReference type="GO" id="GO:0016491">
    <property type="term" value="F:oxidoreductase activity"/>
    <property type="evidence" value="ECO:0007669"/>
    <property type="project" value="UniProtKB-KW"/>
</dbReference>
<dbReference type="InterPro" id="IPR051793">
    <property type="entry name" value="NADH:flavin_oxidoreductase"/>
</dbReference>
<proteinExistence type="predicted"/>
<evidence type="ECO:0000256" key="1">
    <source>
        <dbReference type="ARBA" id="ARBA00001917"/>
    </source>
</evidence>
<dbReference type="AlphaFoldDB" id="A0A3R7KNB6"/>
<dbReference type="EMBL" id="MKGL01000026">
    <property type="protein sequence ID" value="RNF10808.1"/>
    <property type="molecule type" value="Genomic_DNA"/>
</dbReference>
<dbReference type="InterPro" id="IPR036188">
    <property type="entry name" value="FAD/NAD-bd_sf"/>
</dbReference>
<comment type="caution">
    <text evidence="5">The sequence shown here is derived from an EMBL/GenBank/DDBJ whole genome shotgun (WGS) entry which is preliminary data.</text>
</comment>
<dbReference type="Proteomes" id="UP000283634">
    <property type="component" value="Unassembled WGS sequence"/>
</dbReference>
<dbReference type="OrthoDB" id="276546at2759"/>
<dbReference type="RefSeq" id="XP_029241784.1">
    <property type="nucleotide sequence ID" value="XM_029378400.1"/>
</dbReference>
<accession>A0A3R7KNB6</accession>
<evidence type="ECO:0000256" key="3">
    <source>
        <dbReference type="ARBA" id="ARBA00022643"/>
    </source>
</evidence>
<comment type="cofactor">
    <cofactor evidence="1">
        <name>FMN</name>
        <dbReference type="ChEBI" id="CHEBI:58210"/>
    </cofactor>
</comment>
<protein>
    <submittedName>
        <fullName evidence="5">2,4-dienoyl-coa reductase-like protein</fullName>
    </submittedName>
</protein>
<sequence>MVPFEKILNGSMKVGRRVVIVGNGAISNDVASYLLHDPRLSRGVEAYCDEWGINLDEGTLDSNAAERAPRNSCDVVLFNKADKDADLSRGKGWTQKLWIRNHGGTIIKHGLLENIDKSAVHVSLLAPDSRKYFVECDTIVWAYGMLPNISVGTWIYELMKDGAKERGEMKDFRIYRAGSCCDNYTDEDHGEQDMLQAVHEGYEIGYKI</sequence>
<evidence type="ECO:0000256" key="2">
    <source>
        <dbReference type="ARBA" id="ARBA00022630"/>
    </source>
</evidence>
<evidence type="ECO:0000313" key="5">
    <source>
        <dbReference type="EMBL" id="RNF10808.1"/>
    </source>
</evidence>
<dbReference type="GeneID" id="40325283"/>
<keyword evidence="4" id="KW-0560">Oxidoreductase</keyword>
<reference evidence="5 6" key="1">
    <citation type="journal article" date="2018" name="BMC Genomics">
        <title>Genomic comparison of Trypanosoma conorhini and Trypanosoma rangeli to Trypanosoma cruzi strains of high and low virulence.</title>
        <authorList>
            <person name="Bradwell K.R."/>
            <person name="Koparde V.N."/>
            <person name="Matveyev A.V."/>
            <person name="Serrano M.G."/>
            <person name="Alves J.M."/>
            <person name="Parikh H."/>
            <person name="Huang B."/>
            <person name="Lee V."/>
            <person name="Espinosa-Alvarez O."/>
            <person name="Ortiz P.A."/>
            <person name="Costa-Martins A.G."/>
            <person name="Teixeira M.M."/>
            <person name="Buck G.A."/>
        </authorList>
    </citation>
    <scope>NUCLEOTIDE SEQUENCE [LARGE SCALE GENOMIC DNA]</scope>
    <source>
        <strain evidence="5 6">AM80</strain>
    </source>
</reference>
<organism evidence="5 6">
    <name type="scientific">Trypanosoma rangeli</name>
    <dbReference type="NCBI Taxonomy" id="5698"/>
    <lineage>
        <taxon>Eukaryota</taxon>
        <taxon>Discoba</taxon>
        <taxon>Euglenozoa</taxon>
        <taxon>Kinetoplastea</taxon>
        <taxon>Metakinetoplastina</taxon>
        <taxon>Trypanosomatida</taxon>
        <taxon>Trypanosomatidae</taxon>
        <taxon>Trypanosoma</taxon>
        <taxon>Herpetosoma</taxon>
    </lineage>
</organism>